<dbReference type="GO" id="GO:0047305">
    <property type="term" value="F:(R)-3-amino-2-methylpropionate-pyruvate transaminase activity"/>
    <property type="evidence" value="ECO:0007669"/>
    <property type="project" value="UniProtKB-EC"/>
</dbReference>
<evidence type="ECO:0000256" key="3">
    <source>
        <dbReference type="ARBA" id="ARBA00008954"/>
    </source>
</evidence>
<comment type="catalytic activity">
    <reaction evidence="23">
        <text>N(omega)-methyl-L-arginine + pyruvate = 5-(3-methylguanidino)-2-oxopentanoate + L-alanine</text>
        <dbReference type="Rhea" id="RHEA:77319"/>
        <dbReference type="ChEBI" id="CHEBI:15361"/>
        <dbReference type="ChEBI" id="CHEBI:57972"/>
        <dbReference type="ChEBI" id="CHEBI:114953"/>
        <dbReference type="ChEBI" id="CHEBI:197314"/>
    </reaction>
</comment>
<dbReference type="GO" id="GO:0008453">
    <property type="term" value="F:alanine-glyoxylate transaminase activity"/>
    <property type="evidence" value="ECO:0007669"/>
    <property type="project" value="UniProtKB-EC"/>
</dbReference>
<evidence type="ECO:0000256" key="31">
    <source>
        <dbReference type="ARBA" id="ARBA00047892"/>
    </source>
</evidence>
<comment type="catalytic activity">
    <reaction evidence="19">
        <text>(2S)-2-aminobutanoate + glyoxylate = 2-oxobutanoate + glycine</text>
        <dbReference type="Rhea" id="RHEA:77339"/>
        <dbReference type="ChEBI" id="CHEBI:16763"/>
        <dbReference type="ChEBI" id="CHEBI:36655"/>
        <dbReference type="ChEBI" id="CHEBI:57305"/>
        <dbReference type="ChEBI" id="CHEBI:74359"/>
    </reaction>
</comment>
<comment type="catalytic activity">
    <reaction evidence="25">
        <text>N(omega),N('omega)-dimethyl-L-arginine + pyruvate = 5-(3,3'-dimethylguanidino)-2-oxopentanoate + L-alanine</text>
        <dbReference type="Rhea" id="RHEA:77307"/>
        <dbReference type="ChEBI" id="CHEBI:15361"/>
        <dbReference type="ChEBI" id="CHEBI:57972"/>
        <dbReference type="ChEBI" id="CHEBI:197308"/>
        <dbReference type="ChEBI" id="CHEBI:197310"/>
    </reaction>
</comment>
<gene>
    <name evidence="41" type="primary">LOC103510603</name>
</gene>
<dbReference type="EC" id="2.6.1.40" evidence="12"/>
<evidence type="ECO:0000256" key="29">
    <source>
        <dbReference type="ARBA" id="ARBA00044257"/>
    </source>
</evidence>
<evidence type="ECO:0000256" key="21">
    <source>
        <dbReference type="ARBA" id="ARBA00043749"/>
    </source>
</evidence>
<name>A0A3Q0J0D5_DIACI</name>
<dbReference type="Gene3D" id="3.40.640.10">
    <property type="entry name" value="Type I PLP-dependent aspartate aminotransferase-like (Major domain)"/>
    <property type="match status" value="1"/>
</dbReference>
<evidence type="ECO:0000256" key="34">
    <source>
        <dbReference type="ARBA" id="ARBA00048560"/>
    </source>
</evidence>
<dbReference type="GO" id="GO:0005739">
    <property type="term" value="C:mitochondrion"/>
    <property type="evidence" value="ECO:0007669"/>
    <property type="project" value="UniProtKB-SubCell"/>
</dbReference>
<keyword evidence="10" id="KW-0496">Mitochondrion</keyword>
<reference evidence="41" key="1">
    <citation type="submission" date="2025-08" db="UniProtKB">
        <authorList>
            <consortium name="RefSeq"/>
        </authorList>
    </citation>
    <scope>IDENTIFICATION</scope>
</reference>
<comment type="similarity">
    <text evidence="3 39">Belongs to the class-III pyridoxal-phosphate-dependent aminotransferase family.</text>
</comment>
<evidence type="ECO:0000256" key="15">
    <source>
        <dbReference type="ARBA" id="ARBA00041845"/>
    </source>
</evidence>
<evidence type="ECO:0000256" key="4">
    <source>
        <dbReference type="ARBA" id="ARBA00011881"/>
    </source>
</evidence>
<organism evidence="40 41">
    <name type="scientific">Diaphorina citri</name>
    <name type="common">Asian citrus psyllid</name>
    <dbReference type="NCBI Taxonomy" id="121845"/>
    <lineage>
        <taxon>Eukaryota</taxon>
        <taxon>Metazoa</taxon>
        <taxon>Ecdysozoa</taxon>
        <taxon>Arthropoda</taxon>
        <taxon>Hexapoda</taxon>
        <taxon>Insecta</taxon>
        <taxon>Pterygota</taxon>
        <taxon>Neoptera</taxon>
        <taxon>Paraneoptera</taxon>
        <taxon>Hemiptera</taxon>
        <taxon>Sternorrhyncha</taxon>
        <taxon>Psylloidea</taxon>
        <taxon>Psyllidae</taxon>
        <taxon>Diaphorininae</taxon>
        <taxon>Diaphorina</taxon>
    </lineage>
</organism>
<comment type="catalytic activity">
    <reaction evidence="26">
        <text>3-oxopropanoate + L-alanine = beta-alanine + pyruvate</text>
        <dbReference type="Rhea" id="RHEA:14077"/>
        <dbReference type="ChEBI" id="CHEBI:15361"/>
        <dbReference type="ChEBI" id="CHEBI:33190"/>
        <dbReference type="ChEBI" id="CHEBI:57966"/>
        <dbReference type="ChEBI" id="CHEBI:57972"/>
        <dbReference type="EC" id="2.6.1.18"/>
    </reaction>
    <physiologicalReaction direction="right-to-left" evidence="26">
        <dbReference type="Rhea" id="RHEA:14079"/>
    </physiologicalReaction>
</comment>
<evidence type="ECO:0000256" key="36">
    <source>
        <dbReference type="ARBA" id="ARBA00048916"/>
    </source>
</evidence>
<dbReference type="GO" id="GO:0030170">
    <property type="term" value="F:pyridoxal phosphate binding"/>
    <property type="evidence" value="ECO:0007669"/>
    <property type="project" value="InterPro"/>
</dbReference>
<evidence type="ECO:0000256" key="39">
    <source>
        <dbReference type="RuleBase" id="RU003560"/>
    </source>
</evidence>
<evidence type="ECO:0000256" key="27">
    <source>
        <dbReference type="ARBA" id="ARBA00043826"/>
    </source>
</evidence>
<evidence type="ECO:0000256" key="8">
    <source>
        <dbReference type="ARBA" id="ARBA00022898"/>
    </source>
</evidence>
<evidence type="ECO:0000256" key="20">
    <source>
        <dbReference type="ARBA" id="ARBA00043726"/>
    </source>
</evidence>
<dbReference type="RefSeq" id="XP_026680413.1">
    <property type="nucleotide sequence ID" value="XM_026824612.1"/>
</dbReference>
<dbReference type="GO" id="GO:0016223">
    <property type="term" value="F:beta-alanine:pyruvate transaminase activity"/>
    <property type="evidence" value="ECO:0007669"/>
    <property type="project" value="UniProtKB-EC"/>
</dbReference>
<evidence type="ECO:0000256" key="11">
    <source>
        <dbReference type="ARBA" id="ARBA00033660"/>
    </source>
</evidence>
<evidence type="ECO:0000256" key="35">
    <source>
        <dbReference type="ARBA" id="ARBA00048760"/>
    </source>
</evidence>
<evidence type="ECO:0000256" key="14">
    <source>
        <dbReference type="ARBA" id="ARBA00041662"/>
    </source>
</evidence>
<evidence type="ECO:0000256" key="28">
    <source>
        <dbReference type="ARBA" id="ARBA00044055"/>
    </source>
</evidence>
<comment type="catalytic activity">
    <reaction evidence="37">
        <text>N(omega),N('omega)-dimethyl-L-arginine + glyoxylate = 5-(3,3'-dimethylguanidino)-2-oxopentanoate + glycine</text>
        <dbReference type="Rhea" id="RHEA:77315"/>
        <dbReference type="ChEBI" id="CHEBI:36655"/>
        <dbReference type="ChEBI" id="CHEBI:57305"/>
        <dbReference type="ChEBI" id="CHEBI:197308"/>
        <dbReference type="ChEBI" id="CHEBI:197310"/>
    </reaction>
</comment>
<comment type="subcellular location">
    <subcellularLocation>
        <location evidence="2">Mitochondrion</location>
    </subcellularLocation>
</comment>
<comment type="catalytic activity">
    <reaction evidence="11">
        <text>glyoxylate + L-alanine = glycine + pyruvate</text>
        <dbReference type="Rhea" id="RHEA:24248"/>
        <dbReference type="ChEBI" id="CHEBI:15361"/>
        <dbReference type="ChEBI" id="CHEBI:36655"/>
        <dbReference type="ChEBI" id="CHEBI:57305"/>
        <dbReference type="ChEBI" id="CHEBI:57972"/>
        <dbReference type="EC" id="2.6.1.44"/>
    </reaction>
    <physiologicalReaction direction="left-to-right" evidence="11">
        <dbReference type="Rhea" id="RHEA:24249"/>
    </physiologicalReaction>
</comment>
<evidence type="ECO:0000256" key="32">
    <source>
        <dbReference type="ARBA" id="ARBA00048264"/>
    </source>
</evidence>
<dbReference type="PaxDb" id="121845-A0A3Q0J0D5"/>
<evidence type="ECO:0000256" key="9">
    <source>
        <dbReference type="ARBA" id="ARBA00022946"/>
    </source>
</evidence>
<evidence type="ECO:0000256" key="38">
    <source>
        <dbReference type="ARBA" id="ARBA00058068"/>
    </source>
</evidence>
<protein>
    <recommendedName>
        <fullName evidence="13">Alanine--glyoxylate aminotransferase 2, mitochondrial</fullName>
        <ecNumber evidence="28">2.6.1.18</ecNumber>
        <ecNumber evidence="12">2.6.1.40</ecNumber>
        <ecNumber evidence="5">2.6.1.44</ecNumber>
    </recommendedName>
    <alternativeName>
        <fullName evidence="14">(R)-3-amino-2-methylpropionate--pyruvate transaminase</fullName>
    </alternativeName>
    <alternativeName>
        <fullName evidence="16">Beta-ALAAT II</fullName>
    </alternativeName>
    <alternativeName>
        <fullName evidence="17">Beta-alanine-pyruvate aminotransferase</fullName>
    </alternativeName>
    <alternativeName>
        <fullName evidence="30">D-3-aminoisobutyrate-pyruvate aminotransferase</fullName>
    </alternativeName>
    <alternativeName>
        <fullName evidence="15">D-AIBAT</fullName>
    </alternativeName>
    <alternativeName>
        <fullName evidence="29">D-beta-aminoisobutyrate-pyruvate aminotransferase</fullName>
    </alternativeName>
</protein>
<dbReference type="PROSITE" id="PS00600">
    <property type="entry name" value="AA_TRANSFER_CLASS_3"/>
    <property type="match status" value="1"/>
</dbReference>
<evidence type="ECO:0000256" key="22">
    <source>
        <dbReference type="ARBA" id="ARBA00043751"/>
    </source>
</evidence>
<evidence type="ECO:0000256" key="5">
    <source>
        <dbReference type="ARBA" id="ARBA00013049"/>
    </source>
</evidence>
<dbReference type="GeneID" id="103510603"/>
<comment type="catalytic activity">
    <reaction evidence="32">
        <text>L-ornithine + glyoxylate = 5-amino-2-oxopentanoate + glycine</text>
        <dbReference type="Rhea" id="RHEA:77331"/>
        <dbReference type="ChEBI" id="CHEBI:36655"/>
        <dbReference type="ChEBI" id="CHEBI:46911"/>
        <dbReference type="ChEBI" id="CHEBI:57305"/>
        <dbReference type="ChEBI" id="CHEBI:58802"/>
    </reaction>
</comment>
<sequence length="409" mass="45714">MEQLQMAKWQIVISDWSRLHKQNYASNGVTIDIPVLPPTDHVPRKYQGLDYNIVQKIKEANVVPCIKSLHSKPLLISEGHMQYVYDHNGKRYLDMFAGIVTVSVGHCHPRVNEAAKSQLDKLLHCSNLYQHSVMYEYAHKLIKTLPSHLNMVYLVNSGSEANELAILLARLYTKKQDVIAFNSAYHGGTHLTQALTALATYKFPRNNAPGIHHAMHPDVYRGIWGGQRCRYSPIQTTRYCSCPLNQCEASNKFYEQLVNAFQYNVPITGAAALIAESIQGVSGVKEFPRYFLRRAYELIKSNNGLFISDEVQTGFGRTGDNYWGFEMHGVSPDIVTMAKGIANGFPMGAVVTTTEIAQVLTKAAHFNTFGGNPVGCVIASTVLDVIKDEELQYNCKQVSAQIIGYLRVV</sequence>
<dbReference type="InterPro" id="IPR005814">
    <property type="entry name" value="Aminotrans_3"/>
</dbReference>
<evidence type="ECO:0000256" key="30">
    <source>
        <dbReference type="ARBA" id="ARBA00044258"/>
    </source>
</evidence>
<dbReference type="GO" id="GO:0009436">
    <property type="term" value="P:glyoxylate catabolic process"/>
    <property type="evidence" value="ECO:0007669"/>
    <property type="project" value="TreeGrafter"/>
</dbReference>
<dbReference type="Proteomes" id="UP000079169">
    <property type="component" value="Unplaced"/>
</dbReference>
<comment type="subunit">
    <text evidence="4">Homotetramer.</text>
</comment>
<evidence type="ECO:0000256" key="33">
    <source>
        <dbReference type="ARBA" id="ARBA00048500"/>
    </source>
</evidence>
<evidence type="ECO:0000256" key="6">
    <source>
        <dbReference type="ARBA" id="ARBA00022576"/>
    </source>
</evidence>
<comment type="function">
    <text evidence="38">Multifunctional aminotransferase with a broad substrate specificity. Catalyzes the conversion of glyoxylate to glycine using alanine as the amino donor. Catalyzes metabolism of not L- but the D-isomer of D-beta-aminoisobutyric acid to generate 2-methyl-3-oxopropanoate and alanine. Catalyzes the transfer of the amino group from beta-alanine to pyruvate to yield L-alanine and 3-oxopropanoate. Can metabolize NG-monomethyl-L-arginine (NMMA), asymmetric NG,NG-dimethyl-L-arginine (ADMA) and symmetric NG,N'G-dimethyl-L-arginine (SDMA). ADMA is a potent inhibitor of nitric-oxide (NO) synthase, and this activity provides mechanism through which the kidney regulates blood pressure.</text>
</comment>
<comment type="catalytic activity">
    <reaction evidence="34">
        <text>N(omega),N(omega)-dimethyl-L-arginine + 2-oxobutanoate = 5-(3,3-dimethylguanidino)-2-oxopentanoate + (2S)-2-aminobutanoate</text>
        <dbReference type="Rhea" id="RHEA:77351"/>
        <dbReference type="ChEBI" id="CHEBI:16763"/>
        <dbReference type="ChEBI" id="CHEBI:58326"/>
        <dbReference type="ChEBI" id="CHEBI:74359"/>
        <dbReference type="ChEBI" id="CHEBI:197301"/>
    </reaction>
</comment>
<keyword evidence="6" id="KW-0032">Aminotransferase</keyword>
<dbReference type="SUPFAM" id="SSF53383">
    <property type="entry name" value="PLP-dependent transferases"/>
    <property type="match status" value="1"/>
</dbReference>
<dbReference type="EC" id="2.6.1.44" evidence="5"/>
<dbReference type="InterPro" id="IPR015421">
    <property type="entry name" value="PyrdxlP-dep_Trfase_major"/>
</dbReference>
<evidence type="ECO:0000313" key="40">
    <source>
        <dbReference type="Proteomes" id="UP000079169"/>
    </source>
</evidence>
<dbReference type="GO" id="GO:0019481">
    <property type="term" value="P:L-alanine catabolic process, by transamination"/>
    <property type="evidence" value="ECO:0007669"/>
    <property type="project" value="TreeGrafter"/>
</dbReference>
<dbReference type="STRING" id="121845.A0A3Q0J0D5"/>
<dbReference type="CDD" id="cd00610">
    <property type="entry name" value="OAT_like"/>
    <property type="match status" value="1"/>
</dbReference>
<keyword evidence="40" id="KW-1185">Reference proteome</keyword>
<evidence type="ECO:0000256" key="2">
    <source>
        <dbReference type="ARBA" id="ARBA00004173"/>
    </source>
</evidence>
<dbReference type="InterPro" id="IPR049704">
    <property type="entry name" value="Aminotrans_3_PPA_site"/>
</dbReference>
<dbReference type="PANTHER" id="PTHR45688:SF3">
    <property type="entry name" value="ALANINE--GLYOXYLATE AMINOTRANSFERASE 2, MITOCHONDRIAL"/>
    <property type="match status" value="1"/>
</dbReference>
<evidence type="ECO:0000256" key="1">
    <source>
        <dbReference type="ARBA" id="ARBA00001933"/>
    </source>
</evidence>
<accession>A0A3Q0J0D5</accession>
<evidence type="ECO:0000256" key="18">
    <source>
        <dbReference type="ARBA" id="ARBA00043669"/>
    </source>
</evidence>
<evidence type="ECO:0000256" key="23">
    <source>
        <dbReference type="ARBA" id="ARBA00043758"/>
    </source>
</evidence>
<comment type="catalytic activity">
    <reaction evidence="22">
        <text>2-oxobutanoate + L-alanine = (2S)-2-aminobutanoate + pyruvate</text>
        <dbReference type="Rhea" id="RHEA:77355"/>
        <dbReference type="ChEBI" id="CHEBI:15361"/>
        <dbReference type="ChEBI" id="CHEBI:16763"/>
        <dbReference type="ChEBI" id="CHEBI:57972"/>
        <dbReference type="ChEBI" id="CHEBI:74359"/>
        <dbReference type="EC" id="2.6.1.44"/>
    </reaction>
</comment>
<comment type="catalytic activity">
    <reaction evidence="24">
        <text>L-ornithine + pyruvate = 5-amino-2-oxopentanoate + L-alanine</text>
        <dbReference type="Rhea" id="RHEA:77327"/>
        <dbReference type="ChEBI" id="CHEBI:15361"/>
        <dbReference type="ChEBI" id="CHEBI:46911"/>
        <dbReference type="ChEBI" id="CHEBI:57972"/>
        <dbReference type="ChEBI" id="CHEBI:58802"/>
    </reaction>
</comment>
<keyword evidence="8 39" id="KW-0663">Pyridoxal phosphate</keyword>
<evidence type="ECO:0000256" key="25">
    <source>
        <dbReference type="ARBA" id="ARBA00043798"/>
    </source>
</evidence>
<dbReference type="InterPro" id="IPR015422">
    <property type="entry name" value="PyrdxlP-dep_Trfase_small"/>
</dbReference>
<comment type="catalytic activity">
    <reaction evidence="27">
        <text>2-oxopentanoate + N(omega),N(omega)-dimethyl-L-arginine = 5-(3,3-dimethylguanidino)-2-oxopentanoate + L-2-aminopentanoate</text>
        <dbReference type="Rhea" id="RHEA:77359"/>
        <dbReference type="ChEBI" id="CHEBI:28644"/>
        <dbReference type="ChEBI" id="CHEBI:58326"/>
        <dbReference type="ChEBI" id="CHEBI:58441"/>
        <dbReference type="ChEBI" id="CHEBI:197301"/>
    </reaction>
</comment>
<evidence type="ECO:0000256" key="17">
    <source>
        <dbReference type="ARBA" id="ARBA00042669"/>
    </source>
</evidence>
<dbReference type="InterPro" id="IPR015424">
    <property type="entry name" value="PyrdxlP-dep_Trfase"/>
</dbReference>
<dbReference type="AlphaFoldDB" id="A0A3Q0J0D5"/>
<dbReference type="PANTHER" id="PTHR45688">
    <property type="match status" value="1"/>
</dbReference>
<evidence type="ECO:0000256" key="13">
    <source>
        <dbReference type="ARBA" id="ARBA00039862"/>
    </source>
</evidence>
<dbReference type="KEGG" id="dci:103510603"/>
<evidence type="ECO:0000313" key="41">
    <source>
        <dbReference type="RefSeq" id="XP_026680413.1"/>
    </source>
</evidence>
<evidence type="ECO:0000256" key="26">
    <source>
        <dbReference type="ARBA" id="ARBA00043825"/>
    </source>
</evidence>
<keyword evidence="7" id="KW-0808">Transferase</keyword>
<comment type="catalytic activity">
    <reaction evidence="35">
        <text>N(omega)-methyl-L-arginine + glyoxylate = 5-(3-methylguanidino)-2-oxopentanoate + glycine</text>
        <dbReference type="Rhea" id="RHEA:77323"/>
        <dbReference type="ChEBI" id="CHEBI:36655"/>
        <dbReference type="ChEBI" id="CHEBI:57305"/>
        <dbReference type="ChEBI" id="CHEBI:114953"/>
        <dbReference type="ChEBI" id="CHEBI:197314"/>
    </reaction>
</comment>
<comment type="catalytic activity">
    <reaction evidence="20">
        <text>(R)-3-amino-2-methylpropanoate + pyruvate = 2-methyl-3-oxopropanoate + L-alanine</text>
        <dbReference type="Rhea" id="RHEA:18393"/>
        <dbReference type="ChEBI" id="CHEBI:15361"/>
        <dbReference type="ChEBI" id="CHEBI:57700"/>
        <dbReference type="ChEBI" id="CHEBI:57731"/>
        <dbReference type="ChEBI" id="CHEBI:57972"/>
        <dbReference type="EC" id="2.6.1.40"/>
    </reaction>
    <physiologicalReaction direction="left-to-right" evidence="20">
        <dbReference type="Rhea" id="RHEA:18394"/>
    </physiologicalReaction>
</comment>
<evidence type="ECO:0000256" key="10">
    <source>
        <dbReference type="ARBA" id="ARBA00023128"/>
    </source>
</evidence>
<evidence type="ECO:0000256" key="19">
    <source>
        <dbReference type="ARBA" id="ARBA00043679"/>
    </source>
</evidence>
<dbReference type="Pfam" id="PF00202">
    <property type="entry name" value="Aminotran_3"/>
    <property type="match status" value="1"/>
</dbReference>
<comment type="catalytic activity">
    <reaction evidence="21">
        <text>N(omega),N(omega)-dimethyl-L-arginine + oxaloacetate = 5-(3,3-dimethylguanidino)-2-oxopentanoate + L-aspartate</text>
        <dbReference type="Rhea" id="RHEA:77343"/>
        <dbReference type="ChEBI" id="CHEBI:16452"/>
        <dbReference type="ChEBI" id="CHEBI:29991"/>
        <dbReference type="ChEBI" id="CHEBI:58326"/>
        <dbReference type="ChEBI" id="CHEBI:197301"/>
    </reaction>
</comment>
<evidence type="ECO:0000256" key="24">
    <source>
        <dbReference type="ARBA" id="ARBA00043777"/>
    </source>
</evidence>
<comment type="catalytic activity">
    <reaction evidence="18">
        <text>N(omega),N(omega)-dimethyl-L-arginine + pyruvate = 5-(3,3-dimethylguanidino)-2-oxopentanoate + L-alanine</text>
        <dbReference type="Rhea" id="RHEA:77303"/>
        <dbReference type="ChEBI" id="CHEBI:15361"/>
        <dbReference type="ChEBI" id="CHEBI:57972"/>
        <dbReference type="ChEBI" id="CHEBI:58326"/>
        <dbReference type="ChEBI" id="CHEBI:197301"/>
    </reaction>
</comment>
<comment type="cofactor">
    <cofactor evidence="1">
        <name>pyridoxal 5'-phosphate</name>
        <dbReference type="ChEBI" id="CHEBI:597326"/>
    </cofactor>
</comment>
<evidence type="ECO:0000256" key="12">
    <source>
        <dbReference type="ARBA" id="ARBA00039130"/>
    </source>
</evidence>
<evidence type="ECO:0000256" key="7">
    <source>
        <dbReference type="ARBA" id="ARBA00022679"/>
    </source>
</evidence>
<proteinExistence type="inferred from homology"/>
<comment type="catalytic activity">
    <reaction evidence="36">
        <text>oxaloacetate + L-alanine = L-aspartate + pyruvate</text>
        <dbReference type="Rhea" id="RHEA:77347"/>
        <dbReference type="ChEBI" id="CHEBI:15361"/>
        <dbReference type="ChEBI" id="CHEBI:16452"/>
        <dbReference type="ChEBI" id="CHEBI:29991"/>
        <dbReference type="ChEBI" id="CHEBI:57972"/>
    </reaction>
</comment>
<evidence type="ECO:0000256" key="37">
    <source>
        <dbReference type="ARBA" id="ARBA00049480"/>
    </source>
</evidence>
<evidence type="ECO:0000256" key="16">
    <source>
        <dbReference type="ARBA" id="ARBA00042611"/>
    </source>
</evidence>
<comment type="catalytic activity">
    <reaction evidence="31">
        <text>N(omega),N(omega)-dimethyl-L-arginine + glyoxylate = 5-(3,3-dimethylguanidino)-2-oxopentanoate + glycine</text>
        <dbReference type="Rhea" id="RHEA:77311"/>
        <dbReference type="ChEBI" id="CHEBI:36655"/>
        <dbReference type="ChEBI" id="CHEBI:57305"/>
        <dbReference type="ChEBI" id="CHEBI:58326"/>
        <dbReference type="ChEBI" id="CHEBI:197301"/>
    </reaction>
</comment>
<dbReference type="Gene3D" id="3.90.1150.10">
    <property type="entry name" value="Aspartate Aminotransferase, domain 1"/>
    <property type="match status" value="1"/>
</dbReference>
<dbReference type="EC" id="2.6.1.18" evidence="28"/>
<keyword evidence="9" id="KW-0809">Transit peptide</keyword>
<comment type="catalytic activity">
    <reaction evidence="33">
        <text>2-oxohexanoate + N(omega),N(omega)-dimethyl-L-arginine = L-2-aminohexanoate + 5-(3,3-dimethylguanidino)-2-oxopentanoate</text>
        <dbReference type="Rhea" id="RHEA:77363"/>
        <dbReference type="ChEBI" id="CHEBI:35177"/>
        <dbReference type="ChEBI" id="CHEBI:58326"/>
        <dbReference type="ChEBI" id="CHEBI:58455"/>
        <dbReference type="ChEBI" id="CHEBI:197301"/>
    </reaction>
</comment>